<dbReference type="Proteomes" id="UP001152795">
    <property type="component" value="Unassembled WGS sequence"/>
</dbReference>
<dbReference type="EMBL" id="CACRXK020000012">
    <property type="protein sequence ID" value="CAB3976772.1"/>
    <property type="molecule type" value="Genomic_DNA"/>
</dbReference>
<dbReference type="PANTHER" id="PTHR33053">
    <property type="entry name" value="PROTEIN, PUTATIVE-RELATED"/>
    <property type="match status" value="1"/>
</dbReference>
<sequence length="658" mass="74360">MTTNNHRKSYKRKWISACRSVTKYNNNSKRHCIDFQKQSPPIAFSPITVRVDDDDDDDNDNFTVDQSLIEETIDIDEICTNAPAHHRVSGTDSISDNSCLSDDSDQLENCSLKDELVTWVNNFQVKHNAVDGLLKLLKQSGHSELPSTARSLLATPRLVSIGHKSEMEYVYFSLEKALLENFQSYPDSVKDSVDTLEISLNIDGIPLFKSSQNSLWPVLCGIMNLTPVRIFPIALTYGKSKPKNLDFLHDTVRDLNMVLKQGLSCGSKVLKVSLRCVVCDAPAKAFVKGTKLYSGYYGCDKCCQRGVWIGRLTYPEVENLLLRTDHSFRMQSNEEHHNSDSPFCDLDIDMIKSFPLDYMHQLCLGVVKKMILAWMRGKKEIRISARQVEEISTKLVALRSYIPQCFARKPRSLAEIDRWKATELRQFLLYSGKLVLKGILPQPLYDHFMMLSVASSILACPQLSQAHLGYAADLLKYFVEKASFLYGAEFIVYNVHCLIHLADEVRNFGSLDRCSGFPFENYLQKLKRLVRSGKNPLAQIVKRLHELDGSDFDQAPKSSAISLKAPNNAYILSDTTCCVVIEETHQSHAREKCFSCRVYDNSDALFNKPCDSRIIGVHKARAQFASMKILPASSLTNQAIAVELQNDVLVFLAILHEL</sequence>
<protein>
    <submittedName>
        <fullName evidence="1">Uncharacterized protein</fullName>
    </submittedName>
</protein>
<proteinExistence type="predicted"/>
<organism evidence="1 2">
    <name type="scientific">Paramuricea clavata</name>
    <name type="common">Red gorgonian</name>
    <name type="synonym">Violescent sea-whip</name>
    <dbReference type="NCBI Taxonomy" id="317549"/>
    <lineage>
        <taxon>Eukaryota</taxon>
        <taxon>Metazoa</taxon>
        <taxon>Cnidaria</taxon>
        <taxon>Anthozoa</taxon>
        <taxon>Octocorallia</taxon>
        <taxon>Malacalcyonacea</taxon>
        <taxon>Plexauridae</taxon>
        <taxon>Paramuricea</taxon>
    </lineage>
</organism>
<evidence type="ECO:0000313" key="1">
    <source>
        <dbReference type="EMBL" id="CAB3976772.1"/>
    </source>
</evidence>
<gene>
    <name evidence="1" type="ORF">PACLA_8A013661</name>
</gene>
<evidence type="ECO:0000313" key="2">
    <source>
        <dbReference type="Proteomes" id="UP001152795"/>
    </source>
</evidence>
<comment type="caution">
    <text evidence="1">The sequence shown here is derived from an EMBL/GenBank/DDBJ whole genome shotgun (WGS) entry which is preliminary data.</text>
</comment>
<keyword evidence="2" id="KW-1185">Reference proteome</keyword>
<accession>A0A7D9D4P5</accession>
<reference evidence="1" key="1">
    <citation type="submission" date="2020-04" db="EMBL/GenBank/DDBJ databases">
        <authorList>
            <person name="Alioto T."/>
            <person name="Alioto T."/>
            <person name="Gomez Garrido J."/>
        </authorList>
    </citation>
    <scope>NUCLEOTIDE SEQUENCE</scope>
    <source>
        <strain evidence="1">A484AB</strain>
    </source>
</reference>
<name>A0A7D9D4P5_PARCT</name>
<dbReference type="AlphaFoldDB" id="A0A7D9D4P5"/>
<dbReference type="OrthoDB" id="10036512at2759"/>